<accession>A0A8D8RS19</accession>
<keyword evidence="1" id="KW-1133">Transmembrane helix</keyword>
<sequence length="100" mass="11583">MESRATNDLQAQLKKALRVKAGKKSNKFEYVVIGLGAIFFFLNLLNNESLEQKTKNVSVPTRKLALKRKLANNLRLQYYICTVGTWKRKKKYLQSFLITT</sequence>
<dbReference type="AlphaFoldDB" id="A0A8D8RS19"/>
<feature type="transmembrane region" description="Helical" evidence="1">
    <location>
        <begin position="28"/>
        <end position="45"/>
    </location>
</feature>
<dbReference type="EMBL" id="HBUF01173813">
    <property type="protein sequence ID" value="CAG6653487.1"/>
    <property type="molecule type" value="Transcribed_RNA"/>
</dbReference>
<name>A0A8D8RS19_9HEMI</name>
<proteinExistence type="predicted"/>
<organism evidence="2">
    <name type="scientific">Cacopsylla melanoneura</name>
    <dbReference type="NCBI Taxonomy" id="428564"/>
    <lineage>
        <taxon>Eukaryota</taxon>
        <taxon>Metazoa</taxon>
        <taxon>Ecdysozoa</taxon>
        <taxon>Arthropoda</taxon>
        <taxon>Hexapoda</taxon>
        <taxon>Insecta</taxon>
        <taxon>Pterygota</taxon>
        <taxon>Neoptera</taxon>
        <taxon>Paraneoptera</taxon>
        <taxon>Hemiptera</taxon>
        <taxon>Sternorrhyncha</taxon>
        <taxon>Psylloidea</taxon>
        <taxon>Psyllidae</taxon>
        <taxon>Psyllinae</taxon>
        <taxon>Cacopsylla</taxon>
    </lineage>
</organism>
<evidence type="ECO:0000313" key="2">
    <source>
        <dbReference type="EMBL" id="CAG6653487.1"/>
    </source>
</evidence>
<protein>
    <submittedName>
        <fullName evidence="2">Uncharacterized protein</fullName>
    </submittedName>
</protein>
<keyword evidence="1" id="KW-0472">Membrane</keyword>
<evidence type="ECO:0000256" key="1">
    <source>
        <dbReference type="SAM" id="Phobius"/>
    </source>
</evidence>
<keyword evidence="1" id="KW-0812">Transmembrane</keyword>
<reference evidence="2" key="1">
    <citation type="submission" date="2021-05" db="EMBL/GenBank/DDBJ databases">
        <authorList>
            <person name="Alioto T."/>
            <person name="Alioto T."/>
            <person name="Gomez Garrido J."/>
        </authorList>
    </citation>
    <scope>NUCLEOTIDE SEQUENCE</scope>
</reference>